<dbReference type="Pfam" id="PF07915">
    <property type="entry name" value="PRKCSH"/>
    <property type="match status" value="1"/>
</dbReference>
<comment type="caution">
    <text evidence="10">The sequence shown here is derived from an EMBL/GenBank/DDBJ whole genome shotgun (WGS) entry which is preliminary data.</text>
</comment>
<sequence>MFSKQITSLVRSQSIFSSVVFMTSVRSFSRNYVSKSRKLSSSLVSITSQNSREFLSMSSIPTSKEEQQPLTPQVTFQGRKLPDHLINFASPPGKELFKQALNEGYAEGYFNLSSCFSHQMEPAYCGLSSLSIVLNALQVTGAPVWKGPWRWWSDELLNCCAKIEEVKKSGITFDQFACLARCHCDTVVKRGNKVTKEEFIYDLKTVCSRSDIFMVISFSRETMQQTGDGHFSPVGGYNPDKNMVLILDTARFKYPSYFSSVDLIYEAMLPLDKETNLSRGYFLLSSYTSQKAISLCKLSQEGFNTVVNWTTLGKTFCKDIPDRLITERPKTLEEVIKVVFNDPFIRSLQNAMQRDVDKSTSFEGKPESGEYYLSYLVNDIIMSPLYPVVESVFKKQSSSPTQLNENQTAFVTLFLLSFPTKLFTILSPELVIELEQYRGRTNMSSELKREVEKVNEEIVDLIENFCTCMHVTKAFSISWVHEDLLAHPQYKVFIYENQLIQNSSLEKFAFDDVQTESSKVPTLSQSSSEDNEDSKYISVIMRTATRQPYVCQIPYIANQTSDEENPEENREDVDLMRKGLALLEPLQNNCLYYNQGWWTYEYCHLSHVKQFHQIIRPNMKPIEDRSVASFYLGRYDPRHATLPSSYKDKEGSKNSQQQLGTDLQAGGGKKYLVQRWSDGTKCDLTGKPRKVEIQFHCNPQSKDGISVVTEMSTCYYLVVIHTPRLCNDPAFLSKNLNKVNHIECRRVVSDERFDQYMDKERKSLESGENEGVMSKEKERNDDELNDPSDEGSIEEENNNAKGHPIQIYFMDENGQWTLVDGNEAVLKRNEYEKDEPSYSDYQHILESLITQNLQVRPNNPFKRKDNFESDYYQQSHQAKLSLIYEMDYENDNDKLDN</sequence>
<dbReference type="EMBL" id="CAJVPP010002612">
    <property type="protein sequence ID" value="CAG8605766.1"/>
    <property type="molecule type" value="Genomic_DNA"/>
</dbReference>
<accession>A0A9N9GF35</accession>
<feature type="compositionally biased region" description="Basic and acidic residues" evidence="7">
    <location>
        <begin position="773"/>
        <end position="782"/>
    </location>
</feature>
<evidence type="ECO:0000256" key="3">
    <source>
        <dbReference type="ARBA" id="ARBA00022679"/>
    </source>
</evidence>
<proteinExistence type="predicted"/>
<dbReference type="Gene3D" id="2.70.130.10">
    <property type="entry name" value="Mannose-6-phosphate receptor binding domain"/>
    <property type="match status" value="1"/>
</dbReference>
<evidence type="ECO:0000313" key="11">
    <source>
        <dbReference type="Proteomes" id="UP000789375"/>
    </source>
</evidence>
<dbReference type="GO" id="GO:0046872">
    <property type="term" value="F:metal ion binding"/>
    <property type="evidence" value="ECO:0007669"/>
    <property type="project" value="UniProtKB-KW"/>
</dbReference>
<dbReference type="EC" id="2.3.2.15" evidence="1"/>
<dbReference type="InterPro" id="IPR044865">
    <property type="entry name" value="MRH_dom"/>
</dbReference>
<dbReference type="GO" id="GO:0016756">
    <property type="term" value="F:glutathione gamma-glutamylcysteinyltransferase activity"/>
    <property type="evidence" value="ECO:0007669"/>
    <property type="project" value="UniProtKB-EC"/>
</dbReference>
<dbReference type="SUPFAM" id="SSF54001">
    <property type="entry name" value="Cysteine proteinases"/>
    <property type="match status" value="1"/>
</dbReference>
<dbReference type="GO" id="GO:0046938">
    <property type="term" value="P:phytochelatin biosynthetic process"/>
    <property type="evidence" value="ECO:0007669"/>
    <property type="project" value="InterPro"/>
</dbReference>
<dbReference type="SUPFAM" id="SSF50911">
    <property type="entry name" value="Mannose 6-phosphate receptor domain"/>
    <property type="match status" value="1"/>
</dbReference>
<dbReference type="GO" id="GO:0005737">
    <property type="term" value="C:cytoplasm"/>
    <property type="evidence" value="ECO:0007669"/>
    <property type="project" value="UniProtKB-ARBA"/>
</dbReference>
<evidence type="ECO:0000256" key="7">
    <source>
        <dbReference type="SAM" id="MobiDB-lite"/>
    </source>
</evidence>
<dbReference type="Gene3D" id="3.90.70.30">
    <property type="entry name" value="Phytochelatin synthase, N-terminal domain"/>
    <property type="match status" value="1"/>
</dbReference>
<keyword evidence="6" id="KW-1015">Disulfide bond</keyword>
<feature type="domain" description="MRH" evidence="9">
    <location>
        <begin position="588"/>
        <end position="728"/>
    </location>
</feature>
<keyword evidence="2" id="KW-0104">Cadmium</keyword>
<keyword evidence="11" id="KW-1185">Reference proteome</keyword>
<feature type="region of interest" description="Disordered" evidence="7">
    <location>
        <begin position="758"/>
        <end position="802"/>
    </location>
</feature>
<feature type="domain" description="Peptidase C83" evidence="8">
    <location>
        <begin position="71"/>
        <end position="289"/>
    </location>
</feature>
<dbReference type="InterPro" id="IPR007719">
    <property type="entry name" value="PCS_N"/>
</dbReference>
<keyword evidence="5" id="KW-0732">Signal</keyword>
<evidence type="ECO:0000259" key="8">
    <source>
        <dbReference type="PROSITE" id="PS51443"/>
    </source>
</evidence>
<feature type="compositionally biased region" description="Acidic residues" evidence="7">
    <location>
        <begin position="783"/>
        <end position="797"/>
    </location>
</feature>
<evidence type="ECO:0000256" key="1">
    <source>
        <dbReference type="ARBA" id="ARBA00012468"/>
    </source>
</evidence>
<name>A0A9N9GF35_FUNMO</name>
<protein>
    <recommendedName>
        <fullName evidence="1">glutathione gamma-glutamylcysteinyltransferase</fullName>
        <ecNumber evidence="1">2.3.2.15</ecNumber>
    </recommendedName>
</protein>
<dbReference type="InterPro" id="IPR040409">
    <property type="entry name" value="PCS-like"/>
</dbReference>
<dbReference type="FunFam" id="3.90.70.30:FF:000001">
    <property type="entry name" value="Glutathione gamma-glutamylcysteinyltransferase 1"/>
    <property type="match status" value="1"/>
</dbReference>
<reference evidence="10" key="1">
    <citation type="submission" date="2021-06" db="EMBL/GenBank/DDBJ databases">
        <authorList>
            <person name="Kallberg Y."/>
            <person name="Tangrot J."/>
            <person name="Rosling A."/>
        </authorList>
    </citation>
    <scope>NUCLEOTIDE SEQUENCE</scope>
    <source>
        <strain evidence="10">87-6 pot B 2015</strain>
    </source>
</reference>
<dbReference type="GO" id="GO:0010038">
    <property type="term" value="P:response to metal ion"/>
    <property type="evidence" value="ECO:0007669"/>
    <property type="project" value="InterPro"/>
</dbReference>
<evidence type="ECO:0000259" key="9">
    <source>
        <dbReference type="PROSITE" id="PS51914"/>
    </source>
</evidence>
<keyword evidence="3" id="KW-0808">Transferase</keyword>
<dbReference type="InterPro" id="IPR012913">
    <property type="entry name" value="OS9-like_dom"/>
</dbReference>
<dbReference type="Proteomes" id="UP000789375">
    <property type="component" value="Unassembled WGS sequence"/>
</dbReference>
<keyword evidence="4" id="KW-0479">Metal-binding</keyword>
<dbReference type="GO" id="GO:0012505">
    <property type="term" value="C:endomembrane system"/>
    <property type="evidence" value="ECO:0007669"/>
    <property type="project" value="UniProtKB-ARBA"/>
</dbReference>
<feature type="non-terminal residue" evidence="10">
    <location>
        <position position="1"/>
    </location>
</feature>
<dbReference type="InterPro" id="IPR038156">
    <property type="entry name" value="PCS_N_sf"/>
</dbReference>
<dbReference type="PANTHER" id="PTHR33447">
    <property type="entry name" value="GLUTATHIONE GAMMA-GLUTAMYLCYSTEINYLTRANSFERASE"/>
    <property type="match status" value="1"/>
</dbReference>
<dbReference type="AlphaFoldDB" id="A0A9N9GF35"/>
<feature type="region of interest" description="Disordered" evidence="7">
    <location>
        <begin position="642"/>
        <end position="663"/>
    </location>
</feature>
<evidence type="ECO:0000256" key="2">
    <source>
        <dbReference type="ARBA" id="ARBA00022539"/>
    </source>
</evidence>
<dbReference type="InterPro" id="IPR009011">
    <property type="entry name" value="Man6P_isomerase_rcpt-bd_dom_sf"/>
</dbReference>
<evidence type="ECO:0000256" key="4">
    <source>
        <dbReference type="ARBA" id="ARBA00022723"/>
    </source>
</evidence>
<gene>
    <name evidence="10" type="ORF">FMOSSE_LOCUS9194</name>
</gene>
<dbReference type="PROSITE" id="PS51914">
    <property type="entry name" value="MRH"/>
    <property type="match status" value="1"/>
</dbReference>
<evidence type="ECO:0000256" key="6">
    <source>
        <dbReference type="ARBA" id="ARBA00023157"/>
    </source>
</evidence>
<organism evidence="10 11">
    <name type="scientific">Funneliformis mosseae</name>
    <name type="common">Endomycorrhizal fungus</name>
    <name type="synonym">Glomus mosseae</name>
    <dbReference type="NCBI Taxonomy" id="27381"/>
    <lineage>
        <taxon>Eukaryota</taxon>
        <taxon>Fungi</taxon>
        <taxon>Fungi incertae sedis</taxon>
        <taxon>Mucoromycota</taxon>
        <taxon>Glomeromycotina</taxon>
        <taxon>Glomeromycetes</taxon>
        <taxon>Glomerales</taxon>
        <taxon>Glomeraceae</taxon>
        <taxon>Funneliformis</taxon>
    </lineage>
</organism>
<dbReference type="PROSITE" id="PS51443">
    <property type="entry name" value="PCS"/>
    <property type="match status" value="1"/>
</dbReference>
<dbReference type="Pfam" id="PF05023">
    <property type="entry name" value="Phytochelatin"/>
    <property type="match status" value="1"/>
</dbReference>
<evidence type="ECO:0000256" key="5">
    <source>
        <dbReference type="ARBA" id="ARBA00022729"/>
    </source>
</evidence>
<evidence type="ECO:0000313" key="10">
    <source>
        <dbReference type="EMBL" id="CAG8605766.1"/>
    </source>
</evidence>
<dbReference type="InterPro" id="IPR038765">
    <property type="entry name" value="Papain-like_cys_pep_sf"/>
</dbReference>